<reference evidence="13 14" key="1">
    <citation type="submission" date="2018-03" db="EMBL/GenBank/DDBJ databases">
        <title>Genomic Encyclopedia of Archaeal and Bacterial Type Strains, Phase II (KMG-II): from individual species to whole genera.</title>
        <authorList>
            <person name="Goeker M."/>
        </authorList>
    </citation>
    <scope>NUCLEOTIDE SEQUENCE [LARGE SCALE GENOMIC DNA]</scope>
    <source>
        <strain evidence="13 14">DSM 27267</strain>
    </source>
</reference>
<dbReference type="GO" id="GO:0050136">
    <property type="term" value="F:NADH dehydrogenase (quinone) (non-electrogenic) activity"/>
    <property type="evidence" value="ECO:0007669"/>
    <property type="project" value="UniProtKB-EC"/>
</dbReference>
<keyword evidence="7" id="KW-0520">NAD</keyword>
<dbReference type="InterPro" id="IPR045024">
    <property type="entry name" value="NDH-2"/>
</dbReference>
<dbReference type="PANTHER" id="PTHR43706">
    <property type="entry name" value="NADH DEHYDROGENASE"/>
    <property type="match status" value="1"/>
</dbReference>
<gene>
    <name evidence="12" type="primary">ndh</name>
    <name evidence="13" type="ORF">CLV93_11212</name>
    <name evidence="12" type="ORF">JCM18694_25280</name>
</gene>
<organism evidence="13 14">
    <name type="scientific">Prolixibacter denitrificans</name>
    <dbReference type="NCBI Taxonomy" id="1541063"/>
    <lineage>
        <taxon>Bacteria</taxon>
        <taxon>Pseudomonadati</taxon>
        <taxon>Bacteroidota</taxon>
        <taxon>Bacteroidia</taxon>
        <taxon>Marinilabiliales</taxon>
        <taxon>Prolixibacteraceae</taxon>
        <taxon>Prolixibacter</taxon>
    </lineage>
</organism>
<evidence type="ECO:0000313" key="13">
    <source>
        <dbReference type="EMBL" id="PSK80877.1"/>
    </source>
</evidence>
<dbReference type="SUPFAM" id="SSF51905">
    <property type="entry name" value="FAD/NAD(P)-binding domain"/>
    <property type="match status" value="2"/>
</dbReference>
<dbReference type="InterPro" id="IPR054585">
    <property type="entry name" value="NDH2-like_C"/>
</dbReference>
<reference evidence="12 15" key="2">
    <citation type="submission" date="2019-10" db="EMBL/GenBank/DDBJ databases">
        <title>Prolixibacter strains distinguished by the presence of nitrate reductase genes were adept at nitrate-dependent anaerobic corrosion of metallic iron and carbon steel.</title>
        <authorList>
            <person name="Iino T."/>
            <person name="Shono N."/>
            <person name="Ito K."/>
            <person name="Nakamura R."/>
            <person name="Sueoka K."/>
            <person name="Harayama S."/>
            <person name="Ohkuma M."/>
        </authorList>
    </citation>
    <scope>NUCLEOTIDE SEQUENCE [LARGE SCALE GENOMIC DNA]</scope>
    <source>
        <strain evidence="12 15">MIC1-1</strain>
    </source>
</reference>
<dbReference type="Gene3D" id="3.50.50.100">
    <property type="match status" value="1"/>
</dbReference>
<evidence type="ECO:0000313" key="15">
    <source>
        <dbReference type="Proteomes" id="UP000396862"/>
    </source>
</evidence>
<feature type="domain" description="FAD/NAD(P)-binding" evidence="10">
    <location>
        <begin position="12"/>
        <end position="330"/>
    </location>
</feature>
<keyword evidence="3" id="KW-0285">Flavoprotein</keyword>
<comment type="similarity">
    <text evidence="1">Belongs to the NADH dehydrogenase family.</text>
</comment>
<evidence type="ECO:0000256" key="8">
    <source>
        <dbReference type="ARBA" id="ARBA00047599"/>
    </source>
</evidence>
<keyword evidence="9" id="KW-0812">Transmembrane</keyword>
<dbReference type="EMBL" id="PYGC01000012">
    <property type="protein sequence ID" value="PSK80877.1"/>
    <property type="molecule type" value="Genomic_DNA"/>
</dbReference>
<evidence type="ECO:0000259" key="11">
    <source>
        <dbReference type="Pfam" id="PF22366"/>
    </source>
</evidence>
<accession>A0A2P8C7H9</accession>
<dbReference type="EMBL" id="BLAU01000001">
    <property type="protein sequence ID" value="GET22282.1"/>
    <property type="molecule type" value="Genomic_DNA"/>
</dbReference>
<keyword evidence="4" id="KW-0274">FAD</keyword>
<evidence type="ECO:0000256" key="5">
    <source>
        <dbReference type="ARBA" id="ARBA00022946"/>
    </source>
</evidence>
<evidence type="ECO:0000256" key="6">
    <source>
        <dbReference type="ARBA" id="ARBA00023002"/>
    </source>
</evidence>
<sequence length="442" mass="49743">MSANIPSYDGKRLVILGGGFAGLTLARKLAKSNLQIVLVNKHNYHQFQPLFYQVATAGLEPSAIAFPLRKVFQDNQNVHFRKAEIESVDFDEKVVHTSVGTIHYDYLVNAMGAGSNFFGNKEIQKRAWGLKSIPESLALRNHILMNFERASSIDDEKKRQELLTIVIVGGGPTGVEVAGALAEMRKWIIPRDYHEIDHRKVKIAVVEASGKLLGHMTEKSHKAAEDFLKSLEVEVYNGIAVKSYDGEEVTLSNGEKLPCSTLVWAAGVKGMPVEGIPEELIDKRDRVMVDEFSRIKGFEHEFAIGDLAAMETKDYPHGHPQVAQVAIQQARLLAKNLLRLEKGEKLKPFRYNDKGTMATIGRNKAVVDLPQFSFKGFWAWLVWMIVHLMSIVGVKNRLIIFINWVWNYIFYDQSLRLIISPAKRPKHKDVPAGRQLETSSSK</sequence>
<keyword evidence="9" id="KW-1133">Transmembrane helix</keyword>
<evidence type="ECO:0000313" key="14">
    <source>
        <dbReference type="Proteomes" id="UP000240621"/>
    </source>
</evidence>
<dbReference type="InterPro" id="IPR023753">
    <property type="entry name" value="FAD/NAD-binding_dom"/>
</dbReference>
<feature type="transmembrane region" description="Helical" evidence="9">
    <location>
        <begin position="377"/>
        <end position="394"/>
    </location>
</feature>
<keyword evidence="9" id="KW-0472">Membrane</keyword>
<keyword evidence="6" id="KW-0560">Oxidoreductase</keyword>
<protein>
    <recommendedName>
        <fullName evidence="2">NADH:ubiquinone reductase (non-electrogenic)</fullName>
        <ecNumber evidence="2">1.6.5.9</ecNumber>
    </recommendedName>
</protein>
<evidence type="ECO:0000256" key="9">
    <source>
        <dbReference type="SAM" id="Phobius"/>
    </source>
</evidence>
<evidence type="ECO:0000256" key="4">
    <source>
        <dbReference type="ARBA" id="ARBA00022827"/>
    </source>
</evidence>
<dbReference type="InterPro" id="IPR036188">
    <property type="entry name" value="FAD/NAD-bd_sf"/>
</dbReference>
<dbReference type="Proteomes" id="UP000240621">
    <property type="component" value="Unassembled WGS sequence"/>
</dbReference>
<evidence type="ECO:0000313" key="12">
    <source>
        <dbReference type="EMBL" id="GET22282.1"/>
    </source>
</evidence>
<evidence type="ECO:0000256" key="2">
    <source>
        <dbReference type="ARBA" id="ARBA00012637"/>
    </source>
</evidence>
<dbReference type="PANTHER" id="PTHR43706:SF47">
    <property type="entry name" value="EXTERNAL NADH-UBIQUINONE OXIDOREDUCTASE 1, MITOCHONDRIAL-RELATED"/>
    <property type="match status" value="1"/>
</dbReference>
<proteinExistence type="inferred from homology"/>
<keyword evidence="5" id="KW-0809">Transit peptide</keyword>
<evidence type="ECO:0000256" key="7">
    <source>
        <dbReference type="ARBA" id="ARBA00023027"/>
    </source>
</evidence>
<dbReference type="PRINTS" id="PR00368">
    <property type="entry name" value="FADPNR"/>
</dbReference>
<dbReference type="Pfam" id="PF07992">
    <property type="entry name" value="Pyr_redox_2"/>
    <property type="match status" value="1"/>
</dbReference>
<dbReference type="EC" id="1.6.5.9" evidence="2"/>
<evidence type="ECO:0000259" key="10">
    <source>
        <dbReference type="Pfam" id="PF07992"/>
    </source>
</evidence>
<dbReference type="OrthoDB" id="9781621at2"/>
<feature type="domain" description="External alternative NADH-ubiquinone oxidoreductase-like C-terminal" evidence="11">
    <location>
        <begin position="354"/>
        <end position="410"/>
    </location>
</feature>
<dbReference type="AlphaFoldDB" id="A0A2P8C7H9"/>
<comment type="caution">
    <text evidence="13">The sequence shown here is derived from an EMBL/GenBank/DDBJ whole genome shotgun (WGS) entry which is preliminary data.</text>
</comment>
<dbReference type="RefSeq" id="WP_106543484.1">
    <property type="nucleotide sequence ID" value="NZ_BLAU01000001.1"/>
</dbReference>
<dbReference type="PRINTS" id="PR00411">
    <property type="entry name" value="PNDRDTASEI"/>
</dbReference>
<evidence type="ECO:0000256" key="3">
    <source>
        <dbReference type="ARBA" id="ARBA00022630"/>
    </source>
</evidence>
<dbReference type="Pfam" id="PF22366">
    <property type="entry name" value="NDH2_C"/>
    <property type="match status" value="1"/>
</dbReference>
<evidence type="ECO:0000256" key="1">
    <source>
        <dbReference type="ARBA" id="ARBA00005272"/>
    </source>
</evidence>
<name>A0A2P8C7H9_9BACT</name>
<keyword evidence="15" id="KW-1185">Reference proteome</keyword>
<dbReference type="Proteomes" id="UP000396862">
    <property type="component" value="Unassembled WGS sequence"/>
</dbReference>
<comment type="catalytic activity">
    <reaction evidence="8">
        <text>a quinone + NADH + H(+) = a quinol + NAD(+)</text>
        <dbReference type="Rhea" id="RHEA:46160"/>
        <dbReference type="ChEBI" id="CHEBI:15378"/>
        <dbReference type="ChEBI" id="CHEBI:24646"/>
        <dbReference type="ChEBI" id="CHEBI:57540"/>
        <dbReference type="ChEBI" id="CHEBI:57945"/>
        <dbReference type="ChEBI" id="CHEBI:132124"/>
        <dbReference type="EC" id="1.6.5.9"/>
    </reaction>
</comment>